<sequence length="151" mass="17587">MGKIKKKNQKEGNENDRGYLNWNIEMDRALAAVLIQLLNSGNKTDGGWKPIAYSTATEAMRMQFPHISITKDNIKNRLKVWKIHYAFITDMLRQSGFTWDYTRNTISFTDENVWKTYVEANPGANLIMQHFYRQTLVQLSIVIRLLKIGMT</sequence>
<dbReference type="Proteomes" id="UP000607653">
    <property type="component" value="Unassembled WGS sequence"/>
</dbReference>
<evidence type="ECO:0000313" key="3">
    <source>
        <dbReference type="Proteomes" id="UP000607653"/>
    </source>
</evidence>
<dbReference type="Pfam" id="PF12776">
    <property type="entry name" value="Myb_DNA-bind_3"/>
    <property type="match status" value="1"/>
</dbReference>
<protein>
    <recommendedName>
        <fullName evidence="1">Myb/SANT-like domain-containing protein</fullName>
    </recommendedName>
</protein>
<dbReference type="PANTHER" id="PTHR46929">
    <property type="entry name" value="EXPRESSED PROTEIN"/>
    <property type="match status" value="1"/>
</dbReference>
<evidence type="ECO:0000259" key="1">
    <source>
        <dbReference type="Pfam" id="PF12776"/>
    </source>
</evidence>
<evidence type="ECO:0000313" key="2">
    <source>
        <dbReference type="EMBL" id="DAD47560.1"/>
    </source>
</evidence>
<accession>A0A822ZSS3</accession>
<organism evidence="2 3">
    <name type="scientific">Nelumbo nucifera</name>
    <name type="common">Sacred lotus</name>
    <dbReference type="NCBI Taxonomy" id="4432"/>
    <lineage>
        <taxon>Eukaryota</taxon>
        <taxon>Viridiplantae</taxon>
        <taxon>Streptophyta</taxon>
        <taxon>Embryophyta</taxon>
        <taxon>Tracheophyta</taxon>
        <taxon>Spermatophyta</taxon>
        <taxon>Magnoliopsida</taxon>
        <taxon>Proteales</taxon>
        <taxon>Nelumbonaceae</taxon>
        <taxon>Nelumbo</taxon>
    </lineage>
</organism>
<gene>
    <name evidence="2" type="ORF">HUJ06_017497</name>
</gene>
<dbReference type="PANTHER" id="PTHR46929:SF3">
    <property type="entry name" value="MYB_SANT-LIKE DOMAIN-CONTAINING PROTEIN"/>
    <property type="match status" value="1"/>
</dbReference>
<name>A0A822ZSS3_NELNU</name>
<dbReference type="InterPro" id="IPR024752">
    <property type="entry name" value="Myb/SANT-like_dom"/>
</dbReference>
<feature type="domain" description="Myb/SANT-like" evidence="1">
    <location>
        <begin position="21"/>
        <end position="117"/>
    </location>
</feature>
<dbReference type="EMBL" id="DUZY01000008">
    <property type="protein sequence ID" value="DAD47560.1"/>
    <property type="molecule type" value="Genomic_DNA"/>
</dbReference>
<keyword evidence="3" id="KW-1185">Reference proteome</keyword>
<comment type="caution">
    <text evidence="2">The sequence shown here is derived from an EMBL/GenBank/DDBJ whole genome shotgun (WGS) entry which is preliminary data.</text>
</comment>
<reference evidence="2 3" key="1">
    <citation type="journal article" date="2020" name="Mol. Biol. Evol.">
        <title>Distinct Expression and Methylation Patterns for Genes with Different Fates following a Single Whole-Genome Duplication in Flowering Plants.</title>
        <authorList>
            <person name="Shi T."/>
            <person name="Rahmani R.S."/>
            <person name="Gugger P.F."/>
            <person name="Wang M."/>
            <person name="Li H."/>
            <person name="Zhang Y."/>
            <person name="Li Z."/>
            <person name="Wang Q."/>
            <person name="Van de Peer Y."/>
            <person name="Marchal K."/>
            <person name="Chen J."/>
        </authorList>
    </citation>
    <scope>NUCLEOTIDE SEQUENCE [LARGE SCALE GENOMIC DNA]</scope>
    <source>
        <tissue evidence="2">Leaf</tissue>
    </source>
</reference>
<proteinExistence type="predicted"/>
<dbReference type="AlphaFoldDB" id="A0A822ZSS3"/>